<feature type="domain" description="Myb/SANT-like DNA-binding" evidence="5">
    <location>
        <begin position="6"/>
        <end position="75"/>
    </location>
</feature>
<feature type="region of interest" description="Disordered" evidence="4">
    <location>
        <begin position="478"/>
        <end position="500"/>
    </location>
</feature>
<proteinExistence type="predicted"/>
<dbReference type="AlphaFoldDB" id="A0A8J5NBT2"/>
<sequence length="500" mass="57046">MEGRERSAALSETQRLALLCLIEQRPVIEDRSTSNTINEEKRKAWDEITASFNASNPDQLPRTAKQLKRSYEHIKGKQVYVIAPASPVIVPASPVKAPASPVNVPASPLENTCLVKELLEKPFSRRNISEKIEILGKRRPCVSSDRSSAGLLEHVKHLLSHFNCGGKLVAQTYDGAAVMAGQQNGLNKKTLSCLAAFFSKSSKRTFALQAFLEKQLPRVAPTRWNFSSKLVNTVKEYYDQLTSFFHHILDQSAEWDDDCVLKGQGFLSFLQKFQTRFLLNVFSSVFSFTDVVFKILKKKGMDIAYCSKKVEELIGKIKKIREDDFDRIFQESVPGRNDENPIKRPRRSEQLEEAGCRALFNEILDNILVQLRDRFQTVTQLEFFSLLNSNFFEKHCKQFPDSAVKCLEKQYGSFFDTVRLKNELSVLYVTPEFKEELEIRPLVPPVNRDILSLARQAGFQELEFEDIEDVLASHTEELTNGDLQQLTEHSPVEDEDEEEP</sequence>
<dbReference type="PANTHER" id="PTHR46880:SF9">
    <property type="entry name" value="ZINC FINGER PROTEIN 862"/>
    <property type="match status" value="1"/>
</dbReference>
<evidence type="ECO:0000256" key="1">
    <source>
        <dbReference type="ARBA" id="ARBA00011764"/>
    </source>
</evidence>
<evidence type="ECO:0000259" key="5">
    <source>
        <dbReference type="Pfam" id="PF13873"/>
    </source>
</evidence>
<name>A0A8J5NBT2_HOMAM</name>
<gene>
    <name evidence="6" type="primary">Fsbp-L1</name>
    <name evidence="6" type="ORF">Hamer_G015482</name>
</gene>
<dbReference type="Pfam" id="PF13873">
    <property type="entry name" value="Myb_DNA-bind_5"/>
    <property type="match status" value="1"/>
</dbReference>
<accession>A0A8J5NBT2</accession>
<evidence type="ECO:0000313" key="7">
    <source>
        <dbReference type="Proteomes" id="UP000747542"/>
    </source>
</evidence>
<keyword evidence="7" id="KW-1185">Reference proteome</keyword>
<comment type="caution">
    <text evidence="6">The sequence shown here is derived from an EMBL/GenBank/DDBJ whole genome shotgun (WGS) entry which is preliminary data.</text>
</comment>
<evidence type="ECO:0000313" key="6">
    <source>
        <dbReference type="EMBL" id="KAG7176663.1"/>
    </source>
</evidence>
<dbReference type="Proteomes" id="UP000747542">
    <property type="component" value="Unassembled WGS sequence"/>
</dbReference>
<comment type="subunit">
    <text evidence="1">Self-associates forming complexes of several hundred monomers.</text>
</comment>
<reference evidence="6" key="1">
    <citation type="journal article" date="2021" name="Sci. Adv.">
        <title>The American lobster genome reveals insights on longevity, neural, and immune adaptations.</title>
        <authorList>
            <person name="Polinski J.M."/>
            <person name="Zimin A.V."/>
            <person name="Clark K.F."/>
            <person name="Kohn A.B."/>
            <person name="Sadowski N."/>
            <person name="Timp W."/>
            <person name="Ptitsyn A."/>
            <person name="Khanna P."/>
            <person name="Romanova D.Y."/>
            <person name="Williams P."/>
            <person name="Greenwood S.J."/>
            <person name="Moroz L.L."/>
            <person name="Walt D.R."/>
            <person name="Bodnar A.G."/>
        </authorList>
    </citation>
    <scope>NUCLEOTIDE SEQUENCE</scope>
    <source>
        <strain evidence="6">GMGI-L3</strain>
    </source>
</reference>
<dbReference type="InterPro" id="IPR028002">
    <property type="entry name" value="Myb_DNA-bind_5"/>
</dbReference>
<dbReference type="EMBL" id="JAHLQT010003055">
    <property type="protein sequence ID" value="KAG7176663.1"/>
    <property type="molecule type" value="Genomic_DNA"/>
</dbReference>
<comment type="function">
    <text evidence="3">Involved in transvection phenomena (= synapsis-dependent gene expression), where the synaptic pairing of chromosomes carrying genes with which zeste interacts influences the expression of these genes. Zeste binds to DNA and stimulates transcription from a nearby promoter.</text>
</comment>
<protein>
    <recommendedName>
        <fullName evidence="2">Regulatory protein zeste</fullName>
    </recommendedName>
</protein>
<evidence type="ECO:0000256" key="3">
    <source>
        <dbReference type="ARBA" id="ARBA00025466"/>
    </source>
</evidence>
<evidence type="ECO:0000256" key="2">
    <source>
        <dbReference type="ARBA" id="ARBA00016807"/>
    </source>
</evidence>
<dbReference type="PANTHER" id="PTHR46880">
    <property type="entry name" value="RAS-ASSOCIATING DOMAIN-CONTAINING PROTEIN"/>
    <property type="match status" value="1"/>
</dbReference>
<evidence type="ECO:0000256" key="4">
    <source>
        <dbReference type="SAM" id="MobiDB-lite"/>
    </source>
</evidence>
<organism evidence="6 7">
    <name type="scientific">Homarus americanus</name>
    <name type="common">American lobster</name>
    <dbReference type="NCBI Taxonomy" id="6706"/>
    <lineage>
        <taxon>Eukaryota</taxon>
        <taxon>Metazoa</taxon>
        <taxon>Ecdysozoa</taxon>
        <taxon>Arthropoda</taxon>
        <taxon>Crustacea</taxon>
        <taxon>Multicrustacea</taxon>
        <taxon>Malacostraca</taxon>
        <taxon>Eumalacostraca</taxon>
        <taxon>Eucarida</taxon>
        <taxon>Decapoda</taxon>
        <taxon>Pleocyemata</taxon>
        <taxon>Astacidea</taxon>
        <taxon>Nephropoidea</taxon>
        <taxon>Nephropidae</taxon>
        <taxon>Homarus</taxon>
    </lineage>
</organism>